<protein>
    <submittedName>
        <fullName evidence="1">Uncharacterized protein</fullName>
    </submittedName>
</protein>
<gene>
    <name evidence="1" type="ORF">IBL26_24790</name>
</gene>
<organism evidence="1 2">
    <name type="scientific">Teichococcus aerophilus</name>
    <dbReference type="NCBI Taxonomy" id="1224513"/>
    <lineage>
        <taxon>Bacteria</taxon>
        <taxon>Pseudomonadati</taxon>
        <taxon>Pseudomonadota</taxon>
        <taxon>Alphaproteobacteria</taxon>
        <taxon>Acetobacterales</taxon>
        <taxon>Roseomonadaceae</taxon>
        <taxon>Roseomonas</taxon>
    </lineage>
</organism>
<sequence length="65" mass="7519">MPQHVTDLQLDRLWNKHQRGVALPASTTDLQTDLGPEIRVLLVGALERRLRQPLPTNDRLWLRQA</sequence>
<name>A0ABR7RTS7_9PROT</name>
<keyword evidence="2" id="KW-1185">Reference proteome</keyword>
<dbReference type="EMBL" id="JACTVA010000096">
    <property type="protein sequence ID" value="MBC9210066.1"/>
    <property type="molecule type" value="Genomic_DNA"/>
</dbReference>
<reference evidence="1 2" key="1">
    <citation type="journal article" date="2013" name="Int. J. Syst. Evol. Microbiol.">
        <title>Roseomonas aerophila sp. nov., isolated from air.</title>
        <authorList>
            <person name="Kim S.J."/>
            <person name="Weon H.Y."/>
            <person name="Ahn J.H."/>
            <person name="Hong S.B."/>
            <person name="Seok S.J."/>
            <person name="Whang K.S."/>
            <person name="Kwon S.W."/>
        </authorList>
    </citation>
    <scope>NUCLEOTIDE SEQUENCE [LARGE SCALE GENOMIC DNA]</scope>
    <source>
        <strain evidence="1 2">NBRC 108923</strain>
    </source>
</reference>
<accession>A0ABR7RTS7</accession>
<dbReference type="Proteomes" id="UP000626026">
    <property type="component" value="Unassembled WGS sequence"/>
</dbReference>
<evidence type="ECO:0000313" key="1">
    <source>
        <dbReference type="EMBL" id="MBC9210066.1"/>
    </source>
</evidence>
<evidence type="ECO:0000313" key="2">
    <source>
        <dbReference type="Proteomes" id="UP000626026"/>
    </source>
</evidence>
<comment type="caution">
    <text evidence="1">The sequence shown here is derived from an EMBL/GenBank/DDBJ whole genome shotgun (WGS) entry which is preliminary data.</text>
</comment>
<proteinExistence type="predicted"/>
<dbReference type="RefSeq" id="WP_187787181.1">
    <property type="nucleotide sequence ID" value="NZ_JACTVA010000096.1"/>
</dbReference>